<reference evidence="13 14" key="1">
    <citation type="submission" date="2021-10" db="EMBL/GenBank/DDBJ databases">
        <title>Streptomyces sp. strain SMC 277, a novel streptomycete isolated from soil.</title>
        <authorList>
            <person name="Chanama M."/>
        </authorList>
    </citation>
    <scope>NUCLEOTIDE SEQUENCE [LARGE SCALE GENOMIC DNA]</scope>
    <source>
        <strain evidence="13 14">SMC 277</strain>
    </source>
</reference>
<dbReference type="Pfam" id="PF02913">
    <property type="entry name" value="FAD-oxidase_C"/>
    <property type="match status" value="1"/>
</dbReference>
<protein>
    <recommendedName>
        <fullName evidence="10">D-lactate dehydrogenase (cytochrome)</fullName>
        <ecNumber evidence="10">1.1.2.4</ecNumber>
    </recommendedName>
</protein>
<comment type="similarity">
    <text evidence="2">Belongs to the FAD-binding oxidoreductase/transferase type 4 family.</text>
</comment>
<feature type="domain" description="4Fe-4S ferredoxin-type" evidence="11">
    <location>
        <begin position="564"/>
        <end position="593"/>
    </location>
</feature>
<evidence type="ECO:0000256" key="6">
    <source>
        <dbReference type="ARBA" id="ARBA00022946"/>
    </source>
</evidence>
<dbReference type="SUPFAM" id="SSF46548">
    <property type="entry name" value="alpha-helical ferredoxin"/>
    <property type="match status" value="1"/>
</dbReference>
<dbReference type="Gene3D" id="1.10.1060.10">
    <property type="entry name" value="Alpha-helical ferredoxin"/>
    <property type="match status" value="1"/>
</dbReference>
<evidence type="ECO:0000259" key="12">
    <source>
        <dbReference type="PROSITE" id="PS51387"/>
    </source>
</evidence>
<keyword evidence="3" id="KW-0285">Flavoprotein</keyword>
<evidence type="ECO:0000256" key="5">
    <source>
        <dbReference type="ARBA" id="ARBA00022827"/>
    </source>
</evidence>
<dbReference type="SUPFAM" id="SSF55103">
    <property type="entry name" value="FAD-linked oxidases, C-terminal domain"/>
    <property type="match status" value="1"/>
</dbReference>
<proteinExistence type="inferred from homology"/>
<evidence type="ECO:0000256" key="4">
    <source>
        <dbReference type="ARBA" id="ARBA00022723"/>
    </source>
</evidence>
<keyword evidence="6" id="KW-0809">Transit peptide</keyword>
<feature type="domain" description="FAD-binding PCMH-type" evidence="12">
    <location>
        <begin position="66"/>
        <end position="294"/>
    </location>
</feature>
<evidence type="ECO:0000313" key="14">
    <source>
        <dbReference type="Proteomes" id="UP001199054"/>
    </source>
</evidence>
<dbReference type="RefSeq" id="WP_226724974.1">
    <property type="nucleotide sequence ID" value="NZ_JAJAUY010000007.1"/>
</dbReference>
<keyword evidence="14" id="KW-1185">Reference proteome</keyword>
<evidence type="ECO:0000256" key="10">
    <source>
        <dbReference type="ARBA" id="ARBA00038897"/>
    </source>
</evidence>
<name>A0ABS8B1D6_9ACTN</name>
<comment type="cofactor">
    <cofactor evidence="1">
        <name>FAD</name>
        <dbReference type="ChEBI" id="CHEBI:57692"/>
    </cofactor>
</comment>
<dbReference type="Proteomes" id="UP001199054">
    <property type="component" value="Unassembled WGS sequence"/>
</dbReference>
<dbReference type="Pfam" id="PF13183">
    <property type="entry name" value="Fer4_8"/>
    <property type="match status" value="1"/>
</dbReference>
<evidence type="ECO:0000259" key="11">
    <source>
        <dbReference type="PROSITE" id="PS51379"/>
    </source>
</evidence>
<dbReference type="PROSITE" id="PS00198">
    <property type="entry name" value="4FE4S_FER_1"/>
    <property type="match status" value="1"/>
</dbReference>
<keyword evidence="9" id="KW-0411">Iron-sulfur</keyword>
<keyword evidence="7" id="KW-0560">Oxidoreductase</keyword>
<gene>
    <name evidence="13" type="ORF">LG632_03355</name>
</gene>
<dbReference type="InterPro" id="IPR017900">
    <property type="entry name" value="4Fe4S_Fe_S_CS"/>
</dbReference>
<evidence type="ECO:0000256" key="2">
    <source>
        <dbReference type="ARBA" id="ARBA00008000"/>
    </source>
</evidence>
<keyword evidence="8" id="KW-0408">Iron</keyword>
<keyword evidence="5" id="KW-0274">FAD</keyword>
<evidence type="ECO:0000256" key="7">
    <source>
        <dbReference type="ARBA" id="ARBA00023002"/>
    </source>
</evidence>
<accession>A0ABS8B1D6</accession>
<dbReference type="PANTHER" id="PTHR11748:SF111">
    <property type="entry name" value="D-LACTATE DEHYDROGENASE, MITOCHONDRIAL-RELATED"/>
    <property type="match status" value="1"/>
</dbReference>
<sequence>MPLLEPRRAALRPRAVRGPAPDRVPEHLAGGTPLPLRTALSELLGPHKVLWKVSDLVRYASDASPYRFVPQVVVLAEDLDDISAVLSFARGRQREVVFRAAGTSLNGQAQGEDILVDVRRHWAGVEVLDEGRRARIRPGTTVFRANAALARYGRVLGPDPASAVACTVGGVVANNASGMTAGTTRNAYRTVSSLTLVLPGGTVVDTADPLADEELARAEPALCRGLLELKREIEADAGLTARIRAKYTIKNTTGYRLDAFLDGTTPVEILRGLAVGSEGTLGFIAETVFDTLPLDRLSLGALLFFPSLPAAAAAVPRFTGAGALAVELMDGNTLRASVGVAGVPADWADLPPGTTALLVEFRAADEAGRARDAERAAEALAGLELVAPVPSVTNAFTADPAVLAGYWRARKAFVTAVGGARPAGSTLITEDFAVPPDRLAQACGALLDLQAEHGFDAAVAGHAAHGNLHFLLAFDAADPADVERYAAFMDAFCRLIVERFDGSLKAEHSTGRNMAPFLELEWGPKATDLMWRTKALIDPDGVLAPRILLDRDPRAHLRGLKTIPPVEAVADPCIECGFCEPTCPSTDLTTTPRQRIVLRREMTRQRPGSPVLDGLLDAYGYDAVDTCAGDSTCKLACPVGIDTGALMRDFRHRRHGPGEERAAERAARHFAVVERAVRLAVAAADAVPDRAGDRLLGAATGALRRAVSPELVPRWLPQVPGAAARRLPDTRRVGASAVYYPACVNRIFGGPEDVLPLPEAVVALSRRAGRPVWIPQDVTGTCCATVWHSKGYAAGNRLMANRIVEAAWGWTAGGRLPLVVDASSCALGLAREVVPYLTEQNRELHAHLTVLDPVVWAARALLPRLGVRRAVGSAVLHPTCSMRHLGDGAELREVAAACAREVVVPDDLGCCAFAGDRGMLHPELTASATRREAAEIRQRPYDVHLSANRMCEVGMERATGRRWHSVLQELERATRDDGP</sequence>
<dbReference type="PROSITE" id="PS51379">
    <property type="entry name" value="4FE4S_FER_2"/>
    <property type="match status" value="1"/>
</dbReference>
<dbReference type="Gene3D" id="3.30.70.2740">
    <property type="match status" value="1"/>
</dbReference>
<dbReference type="InterPro" id="IPR006094">
    <property type="entry name" value="Oxid_FAD_bind_N"/>
</dbReference>
<dbReference type="InterPro" id="IPR016166">
    <property type="entry name" value="FAD-bd_PCMH"/>
</dbReference>
<dbReference type="EC" id="1.1.2.4" evidence="10"/>
<dbReference type="PROSITE" id="PS51387">
    <property type="entry name" value="FAD_PCMH"/>
    <property type="match status" value="1"/>
</dbReference>
<keyword evidence="4" id="KW-0479">Metal-binding</keyword>
<organism evidence="13 14">
    <name type="scientific">Streptomyces antimicrobicus</name>
    <dbReference type="NCBI Taxonomy" id="2883108"/>
    <lineage>
        <taxon>Bacteria</taxon>
        <taxon>Bacillati</taxon>
        <taxon>Actinomycetota</taxon>
        <taxon>Actinomycetes</taxon>
        <taxon>Kitasatosporales</taxon>
        <taxon>Streptomycetaceae</taxon>
        <taxon>Streptomyces</taxon>
    </lineage>
</organism>
<evidence type="ECO:0000256" key="9">
    <source>
        <dbReference type="ARBA" id="ARBA00023014"/>
    </source>
</evidence>
<evidence type="ECO:0000256" key="3">
    <source>
        <dbReference type="ARBA" id="ARBA00022630"/>
    </source>
</evidence>
<dbReference type="InterPro" id="IPR004113">
    <property type="entry name" value="FAD-bd_oxidored_4_C"/>
</dbReference>
<dbReference type="Pfam" id="PF01565">
    <property type="entry name" value="FAD_binding_4"/>
    <property type="match status" value="1"/>
</dbReference>
<evidence type="ECO:0000256" key="8">
    <source>
        <dbReference type="ARBA" id="ARBA00023004"/>
    </source>
</evidence>
<evidence type="ECO:0000256" key="1">
    <source>
        <dbReference type="ARBA" id="ARBA00001974"/>
    </source>
</evidence>
<dbReference type="InterPro" id="IPR016167">
    <property type="entry name" value="FAD-bd_PCMH_sub1"/>
</dbReference>
<dbReference type="InterPro" id="IPR004017">
    <property type="entry name" value="Cys_rich_dom"/>
</dbReference>
<dbReference type="Pfam" id="PF02754">
    <property type="entry name" value="CCG"/>
    <property type="match status" value="1"/>
</dbReference>
<dbReference type="EMBL" id="JAJAUY010000007">
    <property type="protein sequence ID" value="MCB5178425.1"/>
    <property type="molecule type" value="Genomic_DNA"/>
</dbReference>
<dbReference type="InterPro" id="IPR017896">
    <property type="entry name" value="4Fe4S_Fe-S-bd"/>
</dbReference>
<comment type="caution">
    <text evidence="13">The sequence shown here is derived from an EMBL/GenBank/DDBJ whole genome shotgun (WGS) entry which is preliminary data.</text>
</comment>
<dbReference type="Gene3D" id="3.30.43.10">
    <property type="entry name" value="Uridine Diphospho-n-acetylenolpyruvylglucosamine Reductase, domain 2"/>
    <property type="match status" value="1"/>
</dbReference>
<dbReference type="InterPro" id="IPR016164">
    <property type="entry name" value="FAD-linked_Oxase-like_C"/>
</dbReference>
<evidence type="ECO:0000313" key="13">
    <source>
        <dbReference type="EMBL" id="MCB5178425.1"/>
    </source>
</evidence>
<dbReference type="InterPro" id="IPR016169">
    <property type="entry name" value="FAD-bd_PCMH_sub2"/>
</dbReference>
<dbReference type="SUPFAM" id="SSF56176">
    <property type="entry name" value="FAD-binding/transporter-associated domain-like"/>
    <property type="match status" value="1"/>
</dbReference>
<dbReference type="Gene3D" id="3.30.465.10">
    <property type="match status" value="1"/>
</dbReference>
<dbReference type="InterPro" id="IPR009051">
    <property type="entry name" value="Helical_ferredxn"/>
</dbReference>
<dbReference type="PANTHER" id="PTHR11748">
    <property type="entry name" value="D-LACTATE DEHYDROGENASE"/>
    <property type="match status" value="1"/>
</dbReference>
<dbReference type="InterPro" id="IPR036318">
    <property type="entry name" value="FAD-bd_PCMH-like_sf"/>
</dbReference>